<dbReference type="InterPro" id="IPR016035">
    <property type="entry name" value="Acyl_Trfase/lysoPLipase"/>
</dbReference>
<organism evidence="3">
    <name type="scientific">Cladocopium goreaui</name>
    <dbReference type="NCBI Taxonomy" id="2562237"/>
    <lineage>
        <taxon>Eukaryota</taxon>
        <taxon>Sar</taxon>
        <taxon>Alveolata</taxon>
        <taxon>Dinophyceae</taxon>
        <taxon>Suessiales</taxon>
        <taxon>Symbiodiniaceae</taxon>
        <taxon>Cladocopium</taxon>
    </lineage>
</organism>
<dbReference type="Pfam" id="PF11376">
    <property type="entry name" value="DUF3179"/>
    <property type="match status" value="1"/>
</dbReference>
<dbReference type="Proteomes" id="UP001152797">
    <property type="component" value="Unassembled WGS sequence"/>
</dbReference>
<dbReference type="EMBL" id="CAMXCT010000276">
    <property type="protein sequence ID" value="CAI3976510.1"/>
    <property type="molecule type" value="Genomic_DNA"/>
</dbReference>
<dbReference type="PANTHER" id="PTHR47170:SF2">
    <property type="entry name" value="MALONYL-COA:ACP TRANSACYLASE (MAT) DOMAIN-CONTAINING PROTEIN"/>
    <property type="match status" value="1"/>
</dbReference>
<evidence type="ECO:0000259" key="2">
    <source>
        <dbReference type="SMART" id="SM00827"/>
    </source>
</evidence>
<dbReference type="SUPFAM" id="SSF52151">
    <property type="entry name" value="FabD/lysophospholipase-like"/>
    <property type="match status" value="1"/>
</dbReference>
<keyword evidence="5" id="KW-1185">Reference proteome</keyword>
<accession>A0A9P1BPQ4</accession>
<evidence type="ECO:0000313" key="3">
    <source>
        <dbReference type="EMBL" id="CAI3976510.1"/>
    </source>
</evidence>
<proteinExistence type="predicted"/>
<dbReference type="InterPro" id="IPR016036">
    <property type="entry name" value="Malonyl_transacylase_ACP-bd"/>
</dbReference>
<dbReference type="EMBL" id="CAMXCT020000276">
    <property type="protein sequence ID" value="CAL1129885.1"/>
    <property type="molecule type" value="Genomic_DNA"/>
</dbReference>
<evidence type="ECO:0000313" key="5">
    <source>
        <dbReference type="Proteomes" id="UP001152797"/>
    </source>
</evidence>
<dbReference type="PANTHER" id="PTHR47170">
    <property type="entry name" value="MALONYL-COA ACP TRANSACYLASE, ACP-BINDING"/>
    <property type="match status" value="1"/>
</dbReference>
<dbReference type="InterPro" id="IPR014043">
    <property type="entry name" value="Acyl_transferase_dom"/>
</dbReference>
<dbReference type="InterPro" id="IPR001227">
    <property type="entry name" value="Ac_transferase_dom_sf"/>
</dbReference>
<feature type="domain" description="Malonyl-CoA:ACP transacylase (MAT)" evidence="2">
    <location>
        <begin position="216"/>
        <end position="535"/>
    </location>
</feature>
<gene>
    <name evidence="3" type="ORF">C1SCF055_LOCUS4723</name>
</gene>
<dbReference type="AlphaFoldDB" id="A0A9P1BPQ4"/>
<reference evidence="4 5" key="2">
    <citation type="submission" date="2024-05" db="EMBL/GenBank/DDBJ databases">
        <authorList>
            <person name="Chen Y."/>
            <person name="Shah S."/>
            <person name="Dougan E. K."/>
            <person name="Thang M."/>
            <person name="Chan C."/>
        </authorList>
    </citation>
    <scope>NUCLEOTIDE SEQUENCE [LARGE SCALE GENOMIC DNA]</scope>
</reference>
<dbReference type="EMBL" id="CAMXCT030000276">
    <property type="protein sequence ID" value="CAL4763822.1"/>
    <property type="molecule type" value="Genomic_DNA"/>
</dbReference>
<dbReference type="SMART" id="SM00827">
    <property type="entry name" value="PKS_AT"/>
    <property type="match status" value="1"/>
</dbReference>
<dbReference type="InterPro" id="IPR021516">
    <property type="entry name" value="DUF3179"/>
</dbReference>
<comment type="caution">
    <text evidence="3">The sequence shown here is derived from an EMBL/GenBank/DDBJ whole genome shotgun (WGS) entry which is preliminary data.</text>
</comment>
<dbReference type="InterPro" id="IPR052760">
    <property type="entry name" value="Mitochondrial_malonyltrans"/>
</dbReference>
<dbReference type="Gene3D" id="1.25.40.10">
    <property type="entry name" value="Tetratricopeptide repeat domain"/>
    <property type="match status" value="1"/>
</dbReference>
<dbReference type="OrthoDB" id="406593at2759"/>
<keyword evidence="1" id="KW-0472">Membrane</keyword>
<dbReference type="GO" id="GO:0016740">
    <property type="term" value="F:transferase activity"/>
    <property type="evidence" value="ECO:0007669"/>
    <property type="project" value="InterPro"/>
</dbReference>
<evidence type="ECO:0000313" key="4">
    <source>
        <dbReference type="EMBL" id="CAL4763822.1"/>
    </source>
</evidence>
<reference evidence="3" key="1">
    <citation type="submission" date="2022-10" db="EMBL/GenBank/DDBJ databases">
        <authorList>
            <person name="Chen Y."/>
            <person name="Dougan E. K."/>
            <person name="Chan C."/>
            <person name="Rhodes N."/>
            <person name="Thang M."/>
        </authorList>
    </citation>
    <scope>NUCLEOTIDE SEQUENCE</scope>
</reference>
<sequence length="953" mass="105835">MNIAISNNFISATETTAETVWPWALKSLSRCLTHGLRLSQASYVAVTSLFRGSWDRAMHFAALQGFYSSRFLETLNIVLSACEVACSWDRALALVTLGNNGGLQTDTISFSSLVSACEKALRWRWALQSLETTLERHIFVDRTLLNAVISAQEKGSTWLRAVTLTMQMRRVFGCQPNVVSFNAASSACEKAYRWTSSIQLFDWAKERSIEVDTISGNALLAACRGARRWCEVLQLLEVFFVSNLFLDDLALRMALEVQLERGDRGDRGPAPVTMELLGSMDHLWINILSRNVSKSWQGLSVGEYAALTCAGVFDFETGLRLIKDRAEAMDFAVGSRPGAKAQGMCLVVGLDKDTVEKQCKASCSKGETCQIAACLFSRAFSVSGSLSAIESFVQNAKAAGALDCVVLKQAGAFHTSEMADVRNILVNKLDAIKGKMMPPRCTVYCNAGAKAIGPQSSVQDIVKMLAEQMVSPVLWELSMQQAISDGCTKFYELGPGTQLKGIMKRRPLSAFCAELLVLPGHLDIGNVLAMGVRRVATESSRTMPSWVKPVFWAGIATSQVGTFFLFRDLADLSQWVVEPPRSSTISTWRYKNQLSAATLCPLGLGGLLKLAYPAVISWPLFLAISGWTGLLFYSGVINPHFMMRARNQKENAVYVSQEEAIKLLPNGADETCIILEVDGKAAAYPDSQVLRPHVINAAEVAEDVVLTYCGLSNLGIAYTPKLGGKPLDLHPMTQMENNLVMYDRNSMEPVQQLWGTTESRMECQCGLNNVERMKEWPTYRMTLQQFCKAWPGSKVFMNDYSTKGLKTEIWQNPILFIYDGMMDVIFNTSIVYQKTKEKPVFPTLKTKDNRLPNKENVYVVPVEGDDVAYTKAFLQEKKLINTNIGGRKVVVAYFPEFDSIGAFYNTTGQAVNQLDFYGRLKNGQKLSRVETFKPGCFWCVWINWFPSTDLNRV</sequence>
<dbReference type="Gene3D" id="3.30.70.250">
    <property type="entry name" value="Malonyl-CoA ACP transacylase, ACP-binding"/>
    <property type="match status" value="1"/>
</dbReference>
<dbReference type="Gene3D" id="3.40.366.10">
    <property type="entry name" value="Malonyl-Coenzyme A Acyl Carrier Protein, domain 2"/>
    <property type="match status" value="1"/>
</dbReference>
<name>A0A9P1BPQ4_9DINO</name>
<evidence type="ECO:0000256" key="1">
    <source>
        <dbReference type="SAM" id="Phobius"/>
    </source>
</evidence>
<keyword evidence="1" id="KW-0812">Transmembrane</keyword>
<dbReference type="SUPFAM" id="SSF55048">
    <property type="entry name" value="Probable ACP-binding domain of malonyl-CoA ACP transacylase"/>
    <property type="match status" value="1"/>
</dbReference>
<protein>
    <submittedName>
        <fullName evidence="4">DUF3179 domain-containing protein</fullName>
    </submittedName>
</protein>
<keyword evidence="1" id="KW-1133">Transmembrane helix</keyword>
<feature type="transmembrane region" description="Helical" evidence="1">
    <location>
        <begin position="618"/>
        <end position="637"/>
    </location>
</feature>
<dbReference type="InterPro" id="IPR011990">
    <property type="entry name" value="TPR-like_helical_dom_sf"/>
</dbReference>